<keyword evidence="1" id="KW-1133">Transmembrane helix</keyword>
<gene>
    <name evidence="6" type="ORF">SAMN04244571_00690</name>
    <name evidence="3" type="ORF">SAMN04244572_02437</name>
    <name evidence="5" type="ORF">SAMN04244573_03470</name>
    <name evidence="7" type="ORF">SAMN04244574_03763</name>
    <name evidence="4" type="ORF">SAMN04244579_03650</name>
</gene>
<evidence type="ECO:0000313" key="8">
    <source>
        <dbReference type="Proteomes" id="UP000198861"/>
    </source>
</evidence>
<dbReference type="RefSeq" id="WP_090624123.1">
    <property type="nucleotide sequence ID" value="NZ_FNYO01000058.1"/>
</dbReference>
<accession>A0A1I4GB65</accession>
<dbReference type="Proteomes" id="UP000199250">
    <property type="component" value="Unassembled WGS sequence"/>
</dbReference>
<dbReference type="EMBL" id="FNYO01000058">
    <property type="protein sequence ID" value="SEJ24800.1"/>
    <property type="molecule type" value="Genomic_DNA"/>
</dbReference>
<dbReference type="EMBL" id="FOSX01000085">
    <property type="protein sequence ID" value="SFL27292.1"/>
    <property type="molecule type" value="Genomic_DNA"/>
</dbReference>
<dbReference type="EMBL" id="FOFJ01000045">
    <property type="protein sequence ID" value="SER36569.1"/>
    <property type="molecule type" value="Genomic_DNA"/>
</dbReference>
<proteinExistence type="predicted"/>
<dbReference type="Proteomes" id="UP000199579">
    <property type="component" value="Unassembled WGS sequence"/>
</dbReference>
<feature type="chain" id="PRO_5011394751" description="Multidrug transporter" evidence="2">
    <location>
        <begin position="25"/>
        <end position="112"/>
    </location>
</feature>
<evidence type="ECO:0000313" key="6">
    <source>
        <dbReference type="EMBL" id="SFA89168.1"/>
    </source>
</evidence>
<dbReference type="EMBL" id="FOKJ01000007">
    <property type="protein sequence ID" value="SFA89168.1"/>
    <property type="molecule type" value="Genomic_DNA"/>
</dbReference>
<name>A0A1I4GB65_9GAMM</name>
<dbReference type="STRING" id="170623.SAMN04244579_03650"/>
<keyword evidence="2" id="KW-0732">Signal</keyword>
<evidence type="ECO:0000313" key="7">
    <source>
        <dbReference type="EMBL" id="SFL27292.1"/>
    </source>
</evidence>
<dbReference type="OrthoDB" id="332175at2"/>
<dbReference type="AlphaFoldDB" id="A0A1I4GB65"/>
<evidence type="ECO:0000256" key="1">
    <source>
        <dbReference type="SAM" id="Phobius"/>
    </source>
</evidence>
<feature type="signal peptide" evidence="2">
    <location>
        <begin position="1"/>
        <end position="24"/>
    </location>
</feature>
<protein>
    <recommendedName>
        <fullName evidence="12">Multidrug transporter</fullName>
    </recommendedName>
</protein>
<evidence type="ECO:0000313" key="9">
    <source>
        <dbReference type="Proteomes" id="UP000199005"/>
    </source>
</evidence>
<evidence type="ECO:0000313" key="10">
    <source>
        <dbReference type="Proteomes" id="UP000199250"/>
    </source>
</evidence>
<keyword evidence="1" id="KW-0472">Membrane</keyword>
<evidence type="ECO:0000256" key="2">
    <source>
        <dbReference type="SAM" id="SignalP"/>
    </source>
</evidence>
<dbReference type="Proteomes" id="UP000199267">
    <property type="component" value="Unassembled WGS sequence"/>
</dbReference>
<evidence type="ECO:0000313" key="4">
    <source>
        <dbReference type="EMBL" id="SEJ24800.1"/>
    </source>
</evidence>
<dbReference type="Proteomes" id="UP000199005">
    <property type="component" value="Unassembled WGS sequence"/>
</dbReference>
<keyword evidence="8" id="KW-1185">Reference proteome</keyword>
<organism evidence="7 11">
    <name type="scientific">Azotobacter beijerinckii</name>
    <dbReference type="NCBI Taxonomy" id="170623"/>
    <lineage>
        <taxon>Bacteria</taxon>
        <taxon>Pseudomonadati</taxon>
        <taxon>Pseudomonadota</taxon>
        <taxon>Gammaproteobacteria</taxon>
        <taxon>Pseudomonadales</taxon>
        <taxon>Pseudomonadaceae</taxon>
        <taxon>Azotobacter</taxon>
    </lineage>
</organism>
<evidence type="ECO:0008006" key="12">
    <source>
        <dbReference type="Google" id="ProtNLM"/>
    </source>
</evidence>
<reference evidence="9 10" key="2">
    <citation type="submission" date="2016-10" db="EMBL/GenBank/DDBJ databases">
        <authorList>
            <person name="de Groot N.N."/>
        </authorList>
    </citation>
    <scope>NUCLEOTIDE SEQUENCE [LARGE SCALE GENOMIC DNA]</scope>
    <source>
        <strain evidence="4 9">DSM 1041</strain>
        <strain evidence="3 10">DSM 373</strain>
        <strain evidence="5">DSM 378</strain>
        <strain evidence="7 11">DSM 381</strain>
    </source>
</reference>
<reference evidence="6 8" key="1">
    <citation type="submission" date="2016-10" db="EMBL/GenBank/DDBJ databases">
        <authorList>
            <person name="Varghese N."/>
            <person name="Submissions S."/>
        </authorList>
    </citation>
    <scope>NUCLEOTIDE SEQUENCE [LARGE SCALE GENOMIC DNA]</scope>
    <source>
        <strain evidence="6 8">DSM 282</strain>
    </source>
</reference>
<sequence>MSPLRSIALVLALTTGLSALPAHGEVERSNVSGDPTYTLEAPPAYAMIGDLIVARPFLIAATLAGTAAFVISLPFTALGGNVKEAGQSLVVAPGREAFVRCLGCTTSGYRQD</sequence>
<evidence type="ECO:0000313" key="11">
    <source>
        <dbReference type="Proteomes" id="UP000199579"/>
    </source>
</evidence>
<evidence type="ECO:0000313" key="5">
    <source>
        <dbReference type="EMBL" id="SER36569.1"/>
    </source>
</evidence>
<feature type="transmembrane region" description="Helical" evidence="1">
    <location>
        <begin position="57"/>
        <end position="78"/>
    </location>
</feature>
<dbReference type="Proteomes" id="UP000198861">
    <property type="component" value="Unassembled WGS sequence"/>
</dbReference>
<evidence type="ECO:0000313" key="3">
    <source>
        <dbReference type="EMBL" id="SEJ01488.1"/>
    </source>
</evidence>
<dbReference type="EMBL" id="FNYQ01000039">
    <property type="protein sequence ID" value="SEJ01488.1"/>
    <property type="molecule type" value="Genomic_DNA"/>
</dbReference>
<keyword evidence="1" id="KW-0812">Transmembrane</keyword>